<protein>
    <submittedName>
        <fullName evidence="1">Uncharacterized protein</fullName>
    </submittedName>
</protein>
<evidence type="ECO:0000313" key="2">
    <source>
        <dbReference type="Proteomes" id="UP001159042"/>
    </source>
</evidence>
<sequence length="160" mass="18921">MERTVLKYAPDYWNASPVYINTQIILGSDSEEYKQIEYEIQEATRSPNLKFSLISRNQNVYDYGQVLVREQLLLVSKPHHIYYRVRRYITIHKLYRTTALEYNLDHRRCGKASLSFQKYINRPTSNEIVLVVQVITTDPNADFLQPTNSSDYFIDYIAEI</sequence>
<reference evidence="1 2" key="1">
    <citation type="journal article" date="2023" name="Insect Mol. Biol.">
        <title>Genome sequencing provides insights into the evolution of gene families encoding plant cell wall-degrading enzymes in longhorned beetles.</title>
        <authorList>
            <person name="Shin N.R."/>
            <person name="Okamura Y."/>
            <person name="Kirsch R."/>
            <person name="Pauchet Y."/>
        </authorList>
    </citation>
    <scope>NUCLEOTIDE SEQUENCE [LARGE SCALE GENOMIC DNA]</scope>
    <source>
        <strain evidence="1">EAD_L_NR</strain>
    </source>
</reference>
<proteinExistence type="predicted"/>
<gene>
    <name evidence="1" type="ORF">NQ315_009693</name>
</gene>
<organism evidence="1 2">
    <name type="scientific">Exocentrus adspersus</name>
    <dbReference type="NCBI Taxonomy" id="1586481"/>
    <lineage>
        <taxon>Eukaryota</taxon>
        <taxon>Metazoa</taxon>
        <taxon>Ecdysozoa</taxon>
        <taxon>Arthropoda</taxon>
        <taxon>Hexapoda</taxon>
        <taxon>Insecta</taxon>
        <taxon>Pterygota</taxon>
        <taxon>Neoptera</taxon>
        <taxon>Endopterygota</taxon>
        <taxon>Coleoptera</taxon>
        <taxon>Polyphaga</taxon>
        <taxon>Cucujiformia</taxon>
        <taxon>Chrysomeloidea</taxon>
        <taxon>Cerambycidae</taxon>
        <taxon>Lamiinae</taxon>
        <taxon>Acanthocinini</taxon>
        <taxon>Exocentrus</taxon>
    </lineage>
</organism>
<evidence type="ECO:0000313" key="1">
    <source>
        <dbReference type="EMBL" id="KAJ8925841.1"/>
    </source>
</evidence>
<keyword evidence="2" id="KW-1185">Reference proteome</keyword>
<comment type="caution">
    <text evidence="1">The sequence shown here is derived from an EMBL/GenBank/DDBJ whole genome shotgun (WGS) entry which is preliminary data.</text>
</comment>
<name>A0AAV8WJB1_9CUCU</name>
<dbReference type="EMBL" id="JANEYG010000001">
    <property type="protein sequence ID" value="KAJ8925841.1"/>
    <property type="molecule type" value="Genomic_DNA"/>
</dbReference>
<dbReference type="Proteomes" id="UP001159042">
    <property type="component" value="Unassembled WGS sequence"/>
</dbReference>
<dbReference type="AlphaFoldDB" id="A0AAV8WJB1"/>
<accession>A0AAV8WJB1</accession>